<keyword evidence="4" id="KW-1185">Reference proteome</keyword>
<feature type="compositionally biased region" description="Polar residues" evidence="1">
    <location>
        <begin position="217"/>
        <end position="226"/>
    </location>
</feature>
<evidence type="ECO:0000313" key="3">
    <source>
        <dbReference type="EMBL" id="EFN73852.1"/>
    </source>
</evidence>
<dbReference type="Proteomes" id="UP000000311">
    <property type="component" value="Unassembled WGS sequence"/>
</dbReference>
<evidence type="ECO:0008006" key="5">
    <source>
        <dbReference type="Google" id="ProtNLM"/>
    </source>
</evidence>
<name>E1ZYF3_CAMFO</name>
<accession>E1ZYF3</accession>
<feature type="region of interest" description="Disordered" evidence="1">
    <location>
        <begin position="252"/>
        <end position="283"/>
    </location>
</feature>
<gene>
    <name evidence="3" type="ORF">EAG_06494</name>
</gene>
<dbReference type="InParanoid" id="E1ZYF3"/>
<feature type="chain" id="PRO_5003156744" description="Pupal cuticle protein" evidence="2">
    <location>
        <begin position="17"/>
        <end position="283"/>
    </location>
</feature>
<organism evidence="4">
    <name type="scientific">Camponotus floridanus</name>
    <name type="common">Florida carpenter ant</name>
    <dbReference type="NCBI Taxonomy" id="104421"/>
    <lineage>
        <taxon>Eukaryota</taxon>
        <taxon>Metazoa</taxon>
        <taxon>Ecdysozoa</taxon>
        <taxon>Arthropoda</taxon>
        <taxon>Hexapoda</taxon>
        <taxon>Insecta</taxon>
        <taxon>Pterygota</taxon>
        <taxon>Neoptera</taxon>
        <taxon>Endopterygota</taxon>
        <taxon>Hymenoptera</taxon>
        <taxon>Apocrita</taxon>
        <taxon>Aculeata</taxon>
        <taxon>Formicoidea</taxon>
        <taxon>Formicidae</taxon>
        <taxon>Formicinae</taxon>
        <taxon>Camponotus</taxon>
    </lineage>
</organism>
<dbReference type="EMBL" id="GL435204">
    <property type="protein sequence ID" value="EFN73852.1"/>
    <property type="molecule type" value="Genomic_DNA"/>
</dbReference>
<protein>
    <recommendedName>
        <fullName evidence="5">Pupal cuticle protein</fullName>
    </recommendedName>
</protein>
<keyword evidence="2" id="KW-0732">Signal</keyword>
<feature type="signal peptide" evidence="2">
    <location>
        <begin position="1"/>
        <end position="16"/>
    </location>
</feature>
<feature type="region of interest" description="Disordered" evidence="1">
    <location>
        <begin position="207"/>
        <end position="237"/>
    </location>
</feature>
<evidence type="ECO:0000256" key="2">
    <source>
        <dbReference type="SAM" id="SignalP"/>
    </source>
</evidence>
<reference evidence="3 4" key="1">
    <citation type="journal article" date="2010" name="Science">
        <title>Genomic comparison of the ants Camponotus floridanus and Harpegnathos saltator.</title>
        <authorList>
            <person name="Bonasio R."/>
            <person name="Zhang G."/>
            <person name="Ye C."/>
            <person name="Mutti N.S."/>
            <person name="Fang X."/>
            <person name="Qin N."/>
            <person name="Donahue G."/>
            <person name="Yang P."/>
            <person name="Li Q."/>
            <person name="Li C."/>
            <person name="Zhang P."/>
            <person name="Huang Z."/>
            <person name="Berger S.L."/>
            <person name="Reinberg D."/>
            <person name="Wang J."/>
            <person name="Liebig J."/>
        </authorList>
    </citation>
    <scope>NUCLEOTIDE SEQUENCE [LARGE SCALE GENOMIC DNA]</scope>
    <source>
        <strain evidence="4">C129</strain>
    </source>
</reference>
<dbReference type="STRING" id="104421.E1ZYF3"/>
<proteinExistence type="predicted"/>
<dbReference type="KEGG" id="cfo:105256737"/>
<dbReference type="AlphaFoldDB" id="E1ZYF3"/>
<sequence length="283" mass="30424">MKRLIFLLATVWTCKAAYVGSSPYGSSLVHPQPQQIAPSYAPPAPVGDDGNVIDTPEVAQAKAAHFAEFARAAARAAQEKDQQQPSGYNPHISSPIYSYPTAVQPTAVPYQRQAGDYQRPTPIYQTANHVPAPPVISNYAPLGYQQLQQYPARANFVNQKDYALPAKTATFVPAPLAEDGTVLDTPEVAALKAARLAELAEAEARAYKHASAHPNEEQGQAYSGSPTGPAPVNYNPNLGHYGASRAFPGSSYPGTQSYATQQAYNPSGYQPHHYQSQHLTGTY</sequence>
<dbReference type="OrthoDB" id="7699232at2759"/>
<evidence type="ECO:0000256" key="1">
    <source>
        <dbReference type="SAM" id="MobiDB-lite"/>
    </source>
</evidence>
<evidence type="ECO:0000313" key="4">
    <source>
        <dbReference type="Proteomes" id="UP000000311"/>
    </source>
</evidence>
<dbReference type="OMA" id="EARAYKY"/>